<dbReference type="Proteomes" id="UP000066529">
    <property type="component" value="Chromosome"/>
</dbReference>
<dbReference type="PATRIC" id="fig|523844.20.peg.225"/>
<dbReference type="OrthoDB" id="136571at2157"/>
<dbReference type="PANTHER" id="PTHR48051">
    <property type="match status" value="1"/>
</dbReference>
<organism evidence="3 4">
    <name type="scientific">Methanosarcina thermophila (strain ATCC 43570 / DSM 1825 / OCM 12 / VKM B-1830 / TM-1)</name>
    <dbReference type="NCBI Taxonomy" id="523844"/>
    <lineage>
        <taxon>Archaea</taxon>
        <taxon>Methanobacteriati</taxon>
        <taxon>Methanobacteriota</taxon>
        <taxon>Stenosarchaea group</taxon>
        <taxon>Methanomicrobia</taxon>
        <taxon>Methanosarcinales</taxon>
        <taxon>Methanosarcinaceae</taxon>
        <taxon>Methanosarcina</taxon>
    </lineage>
</organism>
<dbReference type="HOGENOM" id="CLU_000288_18_15_2"/>
<dbReference type="Gene3D" id="3.80.10.10">
    <property type="entry name" value="Ribonuclease Inhibitor"/>
    <property type="match status" value="1"/>
</dbReference>
<dbReference type="Pfam" id="PF13855">
    <property type="entry name" value="LRR_8"/>
    <property type="match status" value="1"/>
</dbReference>
<dbReference type="EMBL" id="CP009501">
    <property type="protein sequence ID" value="AKB11926.1"/>
    <property type="molecule type" value="Genomic_DNA"/>
</dbReference>
<dbReference type="PRINTS" id="PR00019">
    <property type="entry name" value="LEURICHRPT"/>
</dbReference>
<accession>A0A0E3N7B6</accession>
<dbReference type="SMART" id="SM00369">
    <property type="entry name" value="LRR_TYP"/>
    <property type="match status" value="3"/>
</dbReference>
<reference evidence="3 4" key="1">
    <citation type="submission" date="2014-07" db="EMBL/GenBank/DDBJ databases">
        <title>Methanogenic archaea and the global carbon cycle.</title>
        <authorList>
            <person name="Henriksen J.R."/>
            <person name="Luke J."/>
            <person name="Reinhart S."/>
            <person name="Benedict M.N."/>
            <person name="Youngblut N.D."/>
            <person name="Metcalf M.E."/>
            <person name="Whitaker R.J."/>
            <person name="Metcalf W.W."/>
        </authorList>
    </citation>
    <scope>NUCLEOTIDE SEQUENCE [LARGE SCALE GENOMIC DNA]</scope>
    <source>
        <strain evidence="4">ATCC 43570 / DSM 1825 / OCM 12 / VKM B-1830 / TM-1</strain>
    </source>
</reference>
<evidence type="ECO:0000313" key="4">
    <source>
        <dbReference type="Proteomes" id="UP000066529"/>
    </source>
</evidence>
<dbReference type="PROSITE" id="PS51450">
    <property type="entry name" value="LRR"/>
    <property type="match status" value="3"/>
</dbReference>
<gene>
    <name evidence="3" type="ORF">MSTHT_0168</name>
</gene>
<keyword evidence="1" id="KW-0433">Leucine-rich repeat</keyword>
<sequence>MELREIKDLIIKAKESNATMLDLSCQKLTSLPPEISKLENLKTLCMSCNKLISLPPEISKLENLTELEMSENQLTSLPPEISKLKNLTSLNISCNQLTSLPPKILELGLDIKWKYQFLQEGIFLEGNPLENPPIEIVKKGREDVINYFKFLEYGKSNH</sequence>
<dbReference type="InterPro" id="IPR003591">
    <property type="entry name" value="Leu-rich_rpt_typical-subtyp"/>
</dbReference>
<evidence type="ECO:0000256" key="2">
    <source>
        <dbReference type="ARBA" id="ARBA00022737"/>
    </source>
</evidence>
<proteinExistence type="predicted"/>
<evidence type="ECO:0000256" key="1">
    <source>
        <dbReference type="ARBA" id="ARBA00022614"/>
    </source>
</evidence>
<dbReference type="PANTHER" id="PTHR48051:SF54">
    <property type="entry name" value="LEUCINE-RICH REPEAT-CONTAINING PROTEIN"/>
    <property type="match status" value="1"/>
</dbReference>
<name>A0A0E3N7B6_METTT</name>
<dbReference type="Pfam" id="PF00560">
    <property type="entry name" value="LRR_1"/>
    <property type="match status" value="1"/>
</dbReference>
<dbReference type="RefSeq" id="WP_052721787.1">
    <property type="nucleotide sequence ID" value="NZ_CP009501.1"/>
</dbReference>
<dbReference type="InterPro" id="IPR001611">
    <property type="entry name" value="Leu-rich_rpt"/>
</dbReference>
<dbReference type="KEGG" id="mthr:MSTHT_0168"/>
<dbReference type="STRING" id="523844.MSTHT_0168"/>
<dbReference type="InterPro" id="IPR050216">
    <property type="entry name" value="LRR_domain-containing"/>
</dbReference>
<dbReference type="SMART" id="SM00364">
    <property type="entry name" value="LRR_BAC"/>
    <property type="match status" value="3"/>
</dbReference>
<dbReference type="InterPro" id="IPR032675">
    <property type="entry name" value="LRR_dom_sf"/>
</dbReference>
<protein>
    <submittedName>
        <fullName evidence="3">Uncharacterized protein</fullName>
    </submittedName>
</protein>
<dbReference type="GeneID" id="41601832"/>
<dbReference type="GO" id="GO:0005737">
    <property type="term" value="C:cytoplasm"/>
    <property type="evidence" value="ECO:0007669"/>
    <property type="project" value="TreeGrafter"/>
</dbReference>
<dbReference type="SUPFAM" id="SSF52058">
    <property type="entry name" value="L domain-like"/>
    <property type="match status" value="1"/>
</dbReference>
<dbReference type="AlphaFoldDB" id="A0A0E3N7B6"/>
<evidence type="ECO:0000313" key="3">
    <source>
        <dbReference type="EMBL" id="AKB11926.1"/>
    </source>
</evidence>
<keyword evidence="2" id="KW-0677">Repeat</keyword>